<dbReference type="FunFam" id="2.120.10.90:FF:000004">
    <property type="entry name" value="DNA gyrase subunit A"/>
    <property type="match status" value="1"/>
</dbReference>
<dbReference type="Pfam" id="PF00521">
    <property type="entry name" value="DNA_topoisoIV"/>
    <property type="match status" value="1"/>
</dbReference>
<dbReference type="EC" id="5.6.2.2" evidence="9"/>
<dbReference type="SMART" id="SM00434">
    <property type="entry name" value="TOP4c"/>
    <property type="match status" value="1"/>
</dbReference>
<gene>
    <name evidence="9" type="primary">gyrA</name>
    <name evidence="14" type="ORF">BK138_20495</name>
</gene>
<dbReference type="Pfam" id="PF03989">
    <property type="entry name" value="DNA_gyraseA_C"/>
    <property type="match status" value="6"/>
</dbReference>
<dbReference type="GO" id="GO:0006265">
    <property type="term" value="P:DNA topological change"/>
    <property type="evidence" value="ECO:0007669"/>
    <property type="project" value="UniProtKB-UniRule"/>
</dbReference>
<dbReference type="STRING" id="297318.BK138_20495"/>
<evidence type="ECO:0000256" key="5">
    <source>
        <dbReference type="ARBA" id="ARBA00022840"/>
    </source>
</evidence>
<dbReference type="InterPro" id="IPR013758">
    <property type="entry name" value="Topo_IIA_A/C_ab"/>
</dbReference>
<name>A0A1R1EN97_9BACL</name>
<dbReference type="GO" id="GO:0005524">
    <property type="term" value="F:ATP binding"/>
    <property type="evidence" value="ECO:0007669"/>
    <property type="project" value="UniProtKB-UniRule"/>
</dbReference>
<dbReference type="InterPro" id="IPR006691">
    <property type="entry name" value="GyrA/parC_rep"/>
</dbReference>
<dbReference type="GO" id="GO:0009330">
    <property type="term" value="C:DNA topoisomerase type II (double strand cut, ATP-hydrolyzing) complex"/>
    <property type="evidence" value="ECO:0007669"/>
    <property type="project" value="TreeGrafter"/>
</dbReference>
<dbReference type="GO" id="GO:0034335">
    <property type="term" value="F:DNA negative supercoiling activity"/>
    <property type="evidence" value="ECO:0007669"/>
    <property type="project" value="UniProtKB-ARBA"/>
</dbReference>
<evidence type="ECO:0000256" key="3">
    <source>
        <dbReference type="ARBA" id="ARBA00022490"/>
    </source>
</evidence>
<dbReference type="RefSeq" id="WP_076172522.1">
    <property type="nucleotide sequence ID" value="NZ_MRTP01000005.1"/>
</dbReference>
<dbReference type="PROSITE" id="PS52040">
    <property type="entry name" value="TOPO_IIA"/>
    <property type="match status" value="1"/>
</dbReference>
<dbReference type="NCBIfam" id="TIGR01063">
    <property type="entry name" value="gyrA"/>
    <property type="match status" value="1"/>
</dbReference>
<dbReference type="FunFam" id="1.10.268.10:FF:000001">
    <property type="entry name" value="DNA gyrase subunit A"/>
    <property type="match status" value="1"/>
</dbReference>
<evidence type="ECO:0000313" key="14">
    <source>
        <dbReference type="EMBL" id="OMF53270.1"/>
    </source>
</evidence>
<feature type="short sequence motif" description="GyrA-box" evidence="9">
    <location>
        <begin position="525"/>
        <end position="531"/>
    </location>
</feature>
<dbReference type="AlphaFoldDB" id="A0A1R1EN97"/>
<keyword evidence="15" id="KW-1185">Reference proteome</keyword>
<dbReference type="FunFam" id="3.90.199.10:FF:000001">
    <property type="entry name" value="DNA gyrase subunit A"/>
    <property type="match status" value="1"/>
</dbReference>
<keyword evidence="6 9" id="KW-0799">Topoisomerase</keyword>
<feature type="coiled-coil region" evidence="11">
    <location>
        <begin position="436"/>
        <end position="477"/>
    </location>
</feature>
<evidence type="ECO:0000256" key="7">
    <source>
        <dbReference type="ARBA" id="ARBA00023125"/>
    </source>
</evidence>
<organism evidence="14 15">
    <name type="scientific">Paenibacillus rhizosphaerae</name>
    <dbReference type="NCBI Taxonomy" id="297318"/>
    <lineage>
        <taxon>Bacteria</taxon>
        <taxon>Bacillati</taxon>
        <taxon>Bacillota</taxon>
        <taxon>Bacilli</taxon>
        <taxon>Bacillales</taxon>
        <taxon>Paenibacillaceae</taxon>
        <taxon>Paenibacillus</taxon>
    </lineage>
</organism>
<evidence type="ECO:0000256" key="1">
    <source>
        <dbReference type="ARBA" id="ARBA00000185"/>
    </source>
</evidence>
<evidence type="ECO:0000256" key="8">
    <source>
        <dbReference type="ARBA" id="ARBA00023235"/>
    </source>
</evidence>
<evidence type="ECO:0000256" key="2">
    <source>
        <dbReference type="ARBA" id="ARBA00008263"/>
    </source>
</evidence>
<dbReference type="EMBL" id="MRTP01000005">
    <property type="protein sequence ID" value="OMF53270.1"/>
    <property type="molecule type" value="Genomic_DNA"/>
</dbReference>
<dbReference type="Gene3D" id="1.10.268.10">
    <property type="entry name" value="Topoisomerase, domain 3"/>
    <property type="match status" value="1"/>
</dbReference>
<evidence type="ECO:0000259" key="13">
    <source>
        <dbReference type="PROSITE" id="PS52040"/>
    </source>
</evidence>
<comment type="similarity">
    <text evidence="2 9">Belongs to the type II topoisomerase GyrA/ParC subunit family.</text>
</comment>
<dbReference type="Gene3D" id="2.120.10.90">
    <property type="entry name" value="DNA gyrase/topoisomerase IV, subunit A, C-terminal"/>
    <property type="match status" value="1"/>
</dbReference>
<dbReference type="Gene3D" id="3.30.1360.40">
    <property type="match status" value="1"/>
</dbReference>
<comment type="function">
    <text evidence="9">A type II topoisomerase that negatively supercoils closed circular double-stranded (ds) DNA in an ATP-dependent manner to modulate DNA topology and maintain chromosomes in an underwound state. Negative supercoiling favors strand separation, and DNA replication, transcription, recombination and repair, all of which involve strand separation. Also able to catalyze the interconversion of other topological isomers of dsDNA rings, including catenanes and knotted rings. Type II topoisomerases break and join 2 DNA strands simultaneously in an ATP-dependent manner.</text>
</comment>
<feature type="active site" description="O-(5'-phospho-DNA)-tyrosine intermediate" evidence="9 10">
    <location>
        <position position="123"/>
    </location>
</feature>
<dbReference type="InterPro" id="IPR005743">
    <property type="entry name" value="GyrA"/>
</dbReference>
<dbReference type="GO" id="GO:0006261">
    <property type="term" value="P:DNA-templated DNA replication"/>
    <property type="evidence" value="ECO:0007669"/>
    <property type="project" value="UniProtKB-UniRule"/>
</dbReference>
<comment type="caution">
    <text evidence="14">The sequence shown here is derived from an EMBL/GenBank/DDBJ whole genome shotgun (WGS) entry which is preliminary data.</text>
</comment>
<feature type="region of interest" description="Disordered" evidence="12">
    <location>
        <begin position="804"/>
        <end position="854"/>
    </location>
</feature>
<keyword evidence="5 9" id="KW-0067">ATP-binding</keyword>
<accession>A0A1R1EN97</accession>
<dbReference type="GO" id="GO:0005737">
    <property type="term" value="C:cytoplasm"/>
    <property type="evidence" value="ECO:0007669"/>
    <property type="project" value="UniProtKB-SubCell"/>
</dbReference>
<dbReference type="PANTHER" id="PTHR43493:SF5">
    <property type="entry name" value="DNA GYRASE SUBUNIT A, CHLOROPLASTIC_MITOCHONDRIAL"/>
    <property type="match status" value="1"/>
</dbReference>
<keyword evidence="7 9" id="KW-0238">DNA-binding</keyword>
<dbReference type="InterPro" id="IPR002205">
    <property type="entry name" value="Topo_IIA_dom_A"/>
</dbReference>
<dbReference type="NCBIfam" id="NF004044">
    <property type="entry name" value="PRK05561.1"/>
    <property type="match status" value="1"/>
</dbReference>
<protein>
    <recommendedName>
        <fullName evidence="9">DNA gyrase subunit A</fullName>
        <ecNumber evidence="9">5.6.2.2</ecNumber>
    </recommendedName>
</protein>
<dbReference type="InterPro" id="IPR035516">
    <property type="entry name" value="Gyrase/topoIV_suA_C"/>
</dbReference>
<evidence type="ECO:0000313" key="15">
    <source>
        <dbReference type="Proteomes" id="UP000187172"/>
    </source>
</evidence>
<dbReference type="FunFam" id="3.30.1360.40:FF:000002">
    <property type="entry name" value="DNA gyrase subunit A"/>
    <property type="match status" value="1"/>
</dbReference>
<dbReference type="Gene3D" id="3.90.199.10">
    <property type="entry name" value="Topoisomerase II, domain 5"/>
    <property type="match status" value="1"/>
</dbReference>
<evidence type="ECO:0000256" key="12">
    <source>
        <dbReference type="SAM" id="MobiDB-lite"/>
    </source>
</evidence>
<keyword evidence="3 9" id="KW-0963">Cytoplasm</keyword>
<comment type="miscellaneous">
    <text evidence="9">Few gyrases are as efficient as E.coli at forming negative supercoils. Not all organisms have 2 type II topoisomerases; in organisms with a single type II topoisomerase this enzyme also has to decatenate newly replicated chromosomes.</text>
</comment>
<comment type="subunit">
    <text evidence="9">Heterotetramer, composed of two GyrA and two GyrB chains. In the heterotetramer, GyrA contains the active site tyrosine that forms a transient covalent intermediate with DNA, while GyrB binds cofactors and catalyzes ATP hydrolysis.</text>
</comment>
<reference evidence="14 15" key="1">
    <citation type="submission" date="2016-11" db="EMBL/GenBank/DDBJ databases">
        <title>Paenibacillus species isolates.</title>
        <authorList>
            <person name="Beno S.M."/>
        </authorList>
    </citation>
    <scope>NUCLEOTIDE SEQUENCE [LARGE SCALE GENOMIC DNA]</scope>
    <source>
        <strain evidence="14 15">FSL R5-0378</strain>
    </source>
</reference>
<keyword evidence="8 9" id="KW-0413">Isomerase</keyword>
<comment type="catalytic activity">
    <reaction evidence="1 9 10">
        <text>ATP-dependent breakage, passage and rejoining of double-stranded DNA.</text>
        <dbReference type="EC" id="5.6.2.2"/>
    </reaction>
</comment>
<keyword evidence="4 9" id="KW-0547">Nucleotide-binding</keyword>
<dbReference type="NCBIfam" id="NF004043">
    <property type="entry name" value="PRK05560.1"/>
    <property type="match status" value="1"/>
</dbReference>
<feature type="domain" description="Topo IIA-type catalytic" evidence="13">
    <location>
        <begin position="35"/>
        <end position="498"/>
    </location>
</feature>
<dbReference type="GO" id="GO:0005694">
    <property type="term" value="C:chromosome"/>
    <property type="evidence" value="ECO:0007669"/>
    <property type="project" value="InterPro"/>
</dbReference>
<proteinExistence type="inferred from homology"/>
<dbReference type="Proteomes" id="UP000187172">
    <property type="component" value="Unassembled WGS sequence"/>
</dbReference>
<evidence type="ECO:0000256" key="9">
    <source>
        <dbReference type="HAMAP-Rule" id="MF_01897"/>
    </source>
</evidence>
<dbReference type="SUPFAM" id="SSF101904">
    <property type="entry name" value="GyrA/ParC C-terminal domain-like"/>
    <property type="match status" value="1"/>
</dbReference>
<evidence type="ECO:0000256" key="6">
    <source>
        <dbReference type="ARBA" id="ARBA00023029"/>
    </source>
</evidence>
<dbReference type="HAMAP" id="MF_01897">
    <property type="entry name" value="GyrA"/>
    <property type="match status" value="1"/>
</dbReference>
<dbReference type="InterPro" id="IPR013757">
    <property type="entry name" value="Topo_IIA_A_a_sf"/>
</dbReference>
<evidence type="ECO:0000256" key="4">
    <source>
        <dbReference type="ARBA" id="ARBA00022741"/>
    </source>
</evidence>
<dbReference type="CDD" id="cd00187">
    <property type="entry name" value="TOP4c"/>
    <property type="match status" value="1"/>
</dbReference>
<evidence type="ECO:0000256" key="10">
    <source>
        <dbReference type="PROSITE-ProRule" id="PRU01384"/>
    </source>
</evidence>
<evidence type="ECO:0000256" key="11">
    <source>
        <dbReference type="SAM" id="Coils"/>
    </source>
</evidence>
<dbReference type="InterPro" id="IPR013760">
    <property type="entry name" value="Topo_IIA-like_dom_sf"/>
</dbReference>
<dbReference type="InterPro" id="IPR050220">
    <property type="entry name" value="Type_II_DNA_Topoisomerases"/>
</dbReference>
<dbReference type="GO" id="GO:0003677">
    <property type="term" value="F:DNA binding"/>
    <property type="evidence" value="ECO:0007669"/>
    <property type="project" value="UniProtKB-UniRule"/>
</dbReference>
<keyword evidence="11" id="KW-0175">Coiled coil</keyword>
<dbReference type="SUPFAM" id="SSF56719">
    <property type="entry name" value="Type II DNA topoisomerase"/>
    <property type="match status" value="1"/>
</dbReference>
<comment type="subcellular location">
    <subcellularLocation>
        <location evidence="9">Cytoplasm</location>
    </subcellularLocation>
</comment>
<sequence>MAEERGSQIKDRDIRDEMRESFMDYAMSVIVSRALPDVRDGMKPVHRRILYAMSELGMYPDKPFKKSARIVGEVIGKYHPHGDSAVYESMVRMAQDFSMRYMLVEGHGNFGSVDGDFAAAMRYTEARLSKIAIEMLRDINKETIDFTENYDGEELEPVVLPARYPNLLVNGVSGIAVGMATNIPPHNLSEVIDGVQALIKNPDITSLELMEYIKGPDFPTRGFILGRQGIRQAYETGRGSVTMRAKAEIEEVNNKARIIVTELPYQVNKARLVEKIAELVREKRLEGITDLRDESDRTGMRIVIELRRDVNPSVMLNNLYKHTALQSTFGINMLAIVNKEPKVLTLRDALYYYLQHQIEVIRRRTEYDLKKAEARAHILEGLRIALDHLDEVISIIRSSQTTEIARDRLIERFSLSLEQTQAILEMRLQRLTGLEREKIEGEYQELMVKIAEYREILANEELVLDIIMNELQEIKERFGDERRTEITVGEESILDEDLIPREEVVITITHTGYIKRLPANTYRSQKRGGRGVTGLDMKDEDFVEHLFVTNSHNYLMFFTDRGKVYRLKAYEIPELGRTARGTAIINLIQIEQGETINAVIPVSEFEDDKYLFFVTRSGVVKKTPLEDYVNIRKGGLIAINLREDDCLIEVKLTDGKQEMIMGTAHGMSIRFSEHDVRSMGRGATGVKGITLDEGDSVIGMDVIDKELDVLIVTSKGYGKRTPASDYRSQTRGGKGIKTINVTDKNGPVVGLKVVKSEEDLMIITTSGTLIRTSMEGISTMGRYTQGVKLINIREDDSVATVCRVDKSDDPDDEDVVLIEGQEVGNGSEEGAEPDDTGAPAPEMTDASNEAPDEE</sequence>
<dbReference type="PANTHER" id="PTHR43493">
    <property type="entry name" value="DNA GYRASE/TOPOISOMERASE SUBUNIT A"/>
    <property type="match status" value="1"/>
</dbReference>